<dbReference type="Proteomes" id="UP000284250">
    <property type="component" value="Unassembled WGS sequence"/>
</dbReference>
<dbReference type="RefSeq" id="WP_119655474.1">
    <property type="nucleotide sequence ID" value="NZ_JBHUOI010000025.1"/>
</dbReference>
<protein>
    <submittedName>
        <fullName evidence="1">Uncharacterized protein</fullName>
    </submittedName>
</protein>
<comment type="caution">
    <text evidence="1">The sequence shown here is derived from an EMBL/GenBank/DDBJ whole genome shotgun (WGS) entry which is preliminary data.</text>
</comment>
<name>A0A418R051_9BACT</name>
<evidence type="ECO:0000313" key="1">
    <source>
        <dbReference type="EMBL" id="RIY10807.1"/>
    </source>
</evidence>
<sequence length="70" mass="8452">MSTLPVSPFALARTFVFRRYLTVRHRLADMRLTADAIRQARQRRQQERHDKRMRDFYGWCDACRAFGSIF</sequence>
<proteinExistence type="predicted"/>
<gene>
    <name evidence="1" type="ORF">D0T11_09090</name>
</gene>
<accession>A0A418R051</accession>
<dbReference type="EMBL" id="QYCN01000011">
    <property type="protein sequence ID" value="RIY10807.1"/>
    <property type="molecule type" value="Genomic_DNA"/>
</dbReference>
<keyword evidence="2" id="KW-1185">Reference proteome</keyword>
<dbReference type="AlphaFoldDB" id="A0A418R051"/>
<evidence type="ECO:0000313" key="2">
    <source>
        <dbReference type="Proteomes" id="UP000284250"/>
    </source>
</evidence>
<organism evidence="1 2">
    <name type="scientific">Hymenobacter rubripertinctus</name>
    <dbReference type="NCBI Taxonomy" id="2029981"/>
    <lineage>
        <taxon>Bacteria</taxon>
        <taxon>Pseudomonadati</taxon>
        <taxon>Bacteroidota</taxon>
        <taxon>Cytophagia</taxon>
        <taxon>Cytophagales</taxon>
        <taxon>Hymenobacteraceae</taxon>
        <taxon>Hymenobacter</taxon>
    </lineage>
</organism>
<dbReference type="OrthoDB" id="887019at2"/>
<reference evidence="1 2" key="1">
    <citation type="submission" date="2019-01" db="EMBL/GenBank/DDBJ databases">
        <title>Hymenobacter humicola sp. nov., isolated from soils in Antarctica.</title>
        <authorList>
            <person name="Sedlacek I."/>
            <person name="Holochova P."/>
            <person name="Kralova S."/>
            <person name="Pantucek R."/>
            <person name="Stankova E."/>
            <person name="Vrbovska V."/>
            <person name="Kristofova L."/>
            <person name="Svec P."/>
            <person name="Busse H.-J."/>
        </authorList>
    </citation>
    <scope>NUCLEOTIDE SEQUENCE [LARGE SCALE GENOMIC DNA]</scope>
    <source>
        <strain evidence="1 2">CCM 8852</strain>
    </source>
</reference>